<accession>A0A7R9KBU7</accession>
<name>A0A7R9KBU7_TIMGE</name>
<proteinExistence type="predicted"/>
<organism evidence="1">
    <name type="scientific">Timema genevievae</name>
    <name type="common">Walking stick</name>
    <dbReference type="NCBI Taxonomy" id="629358"/>
    <lineage>
        <taxon>Eukaryota</taxon>
        <taxon>Metazoa</taxon>
        <taxon>Ecdysozoa</taxon>
        <taxon>Arthropoda</taxon>
        <taxon>Hexapoda</taxon>
        <taxon>Insecta</taxon>
        <taxon>Pterygota</taxon>
        <taxon>Neoptera</taxon>
        <taxon>Polyneoptera</taxon>
        <taxon>Phasmatodea</taxon>
        <taxon>Timematodea</taxon>
        <taxon>Timematoidea</taxon>
        <taxon>Timematidae</taxon>
        <taxon>Timema</taxon>
    </lineage>
</organism>
<sequence>MWTLALLWMHFEN</sequence>
<reference evidence="1" key="1">
    <citation type="submission" date="2020-11" db="EMBL/GenBank/DDBJ databases">
        <authorList>
            <person name="Tran Van P."/>
        </authorList>
    </citation>
    <scope>NUCLEOTIDE SEQUENCE</scope>
</reference>
<dbReference type="EMBL" id="OE853583">
    <property type="protein sequence ID" value="CAD7616242.1"/>
    <property type="molecule type" value="Genomic_DNA"/>
</dbReference>
<gene>
    <name evidence="1" type="ORF">TGEB3V08_LOCUS11655</name>
</gene>
<evidence type="ECO:0000313" key="1">
    <source>
        <dbReference type="EMBL" id="CAD7616242.1"/>
    </source>
</evidence>
<protein>
    <submittedName>
        <fullName evidence="1">Uncharacterized protein</fullName>
    </submittedName>
</protein>